<dbReference type="EMBL" id="JAXCGZ010017078">
    <property type="protein sequence ID" value="KAK7068928.1"/>
    <property type="molecule type" value="Genomic_DNA"/>
</dbReference>
<protein>
    <recommendedName>
        <fullName evidence="4">Sushi domain-containing protein</fullName>
    </recommendedName>
</protein>
<gene>
    <name evidence="5" type="ORF">SK128_017358</name>
</gene>
<dbReference type="InterPro" id="IPR035976">
    <property type="entry name" value="Sushi/SCR/CCP_sf"/>
</dbReference>
<reference evidence="5 6" key="1">
    <citation type="submission" date="2023-11" db="EMBL/GenBank/DDBJ databases">
        <title>Halocaridina rubra genome assembly.</title>
        <authorList>
            <person name="Smith C."/>
        </authorList>
    </citation>
    <scope>NUCLEOTIDE SEQUENCE [LARGE SCALE GENOMIC DNA]</scope>
    <source>
        <strain evidence="5">EP-1</strain>
        <tissue evidence="5">Whole</tissue>
    </source>
</reference>
<keyword evidence="6" id="KW-1185">Reference proteome</keyword>
<feature type="compositionally biased region" description="Basic and acidic residues" evidence="3">
    <location>
        <begin position="17"/>
        <end position="29"/>
    </location>
</feature>
<organism evidence="5 6">
    <name type="scientific">Halocaridina rubra</name>
    <name type="common">Hawaiian red shrimp</name>
    <dbReference type="NCBI Taxonomy" id="373956"/>
    <lineage>
        <taxon>Eukaryota</taxon>
        <taxon>Metazoa</taxon>
        <taxon>Ecdysozoa</taxon>
        <taxon>Arthropoda</taxon>
        <taxon>Crustacea</taxon>
        <taxon>Multicrustacea</taxon>
        <taxon>Malacostraca</taxon>
        <taxon>Eumalacostraca</taxon>
        <taxon>Eucarida</taxon>
        <taxon>Decapoda</taxon>
        <taxon>Pleocyemata</taxon>
        <taxon>Caridea</taxon>
        <taxon>Atyoidea</taxon>
        <taxon>Atyidae</taxon>
        <taxon>Halocaridina</taxon>
    </lineage>
</organism>
<dbReference type="PROSITE" id="PS50923">
    <property type="entry name" value="SUSHI"/>
    <property type="match status" value="1"/>
</dbReference>
<keyword evidence="2" id="KW-0768">Sushi</keyword>
<keyword evidence="1" id="KW-1015">Disulfide bond</keyword>
<evidence type="ECO:0000313" key="5">
    <source>
        <dbReference type="EMBL" id="KAK7068928.1"/>
    </source>
</evidence>
<dbReference type="CDD" id="cd00033">
    <property type="entry name" value="CCP"/>
    <property type="match status" value="1"/>
</dbReference>
<name>A0AAN8WV13_HALRR</name>
<evidence type="ECO:0000313" key="6">
    <source>
        <dbReference type="Proteomes" id="UP001381693"/>
    </source>
</evidence>
<evidence type="ECO:0000259" key="4">
    <source>
        <dbReference type="PROSITE" id="PS50923"/>
    </source>
</evidence>
<feature type="domain" description="Sushi" evidence="4">
    <location>
        <begin position="474"/>
        <end position="534"/>
    </location>
</feature>
<feature type="region of interest" description="Disordered" evidence="3">
    <location>
        <begin position="17"/>
        <end position="46"/>
    </location>
</feature>
<evidence type="ECO:0000256" key="1">
    <source>
        <dbReference type="ARBA" id="ARBA00023157"/>
    </source>
</evidence>
<sequence length="557" mass="63816">MKTGRLPYLSLSKSYQNRDVHKHDSDHQFHQRVSKRHVNRHRREPRPIWNERRKKQLHYQDVSHSHNINGYNGRPATRRYNRHTFGMPFSENLVHNGFPFLHSSNIHHNPQYSFLRSLYQHHNNPRRWVDKLRSQIEEHIDRLTDQLISRHRPKHLPHFSRNREYQLPSPSRHQNGGQNLVHMSKKYPSFHHHTSLANTRRTVGGHQIKVFKNPFHTIAEIPEDVELITQPLTPPPPVKPKPPMFYPRIPTINKGRYPLDSDNCTTVIKRPFHHAVFKFNSASHGNDKALPKHSVDHHITSIITESRRNPFHASRRHKGHGDTSHILQSFPEFSEIPDEGEYDVNSPETKFTLNRFPYRSFKTSVDDHLNNLTPNTNLFNTDGSKDNIPCIKCPPDTHVEAPRGTDCVLAQPPSPLVCTSRAVPDLKTIVTKGPAPGTVLPEGHYSMVFTILTSDATTTTPITTCNVNYDVGVRKCPELPNVAGGQVICTAGRAWGSRCSWTCMGDRILHGSSVTICTGYSQLRWSRPTPICVGEVFQSTEQIIYKIIRGALRQTSP</sequence>
<feature type="compositionally biased region" description="Basic residues" evidence="3">
    <location>
        <begin position="30"/>
        <end position="44"/>
    </location>
</feature>
<comment type="caution">
    <text evidence="2">Lacks conserved residue(s) required for the propagation of feature annotation.</text>
</comment>
<dbReference type="InterPro" id="IPR000436">
    <property type="entry name" value="Sushi_SCR_CCP_dom"/>
</dbReference>
<dbReference type="Proteomes" id="UP001381693">
    <property type="component" value="Unassembled WGS sequence"/>
</dbReference>
<dbReference type="Gene3D" id="2.10.70.10">
    <property type="entry name" value="Complement Module, domain 1"/>
    <property type="match status" value="1"/>
</dbReference>
<dbReference type="AlphaFoldDB" id="A0AAN8WV13"/>
<accession>A0AAN8WV13</accession>
<proteinExistence type="predicted"/>
<comment type="caution">
    <text evidence="5">The sequence shown here is derived from an EMBL/GenBank/DDBJ whole genome shotgun (WGS) entry which is preliminary data.</text>
</comment>
<dbReference type="SUPFAM" id="SSF57535">
    <property type="entry name" value="Complement control module/SCR domain"/>
    <property type="match status" value="1"/>
</dbReference>
<dbReference type="SMART" id="SM00032">
    <property type="entry name" value="CCP"/>
    <property type="match status" value="1"/>
</dbReference>
<evidence type="ECO:0000256" key="2">
    <source>
        <dbReference type="PROSITE-ProRule" id="PRU00302"/>
    </source>
</evidence>
<evidence type="ECO:0000256" key="3">
    <source>
        <dbReference type="SAM" id="MobiDB-lite"/>
    </source>
</evidence>